<dbReference type="GO" id="GO:0046589">
    <property type="term" value="F:ribonuclease T1 activity"/>
    <property type="evidence" value="ECO:0007669"/>
    <property type="project" value="UniProtKB-EC"/>
</dbReference>
<dbReference type="InterPro" id="IPR016191">
    <property type="entry name" value="Ribonuclease/ribotoxin"/>
</dbReference>
<protein>
    <submittedName>
        <fullName evidence="3">Ribonuclease T1</fullName>
        <ecNumber evidence="3">4.6.1.24</ecNumber>
    </submittedName>
</protein>
<evidence type="ECO:0000313" key="3">
    <source>
        <dbReference type="EMBL" id="MBB2892547.1"/>
    </source>
</evidence>
<keyword evidence="3" id="KW-0456">Lyase</keyword>
<comment type="caution">
    <text evidence="3">The sequence shown here is derived from an EMBL/GenBank/DDBJ whole genome shotgun (WGS) entry which is preliminary data.</text>
</comment>
<dbReference type="CDD" id="cd00607">
    <property type="entry name" value="RNase_Sa"/>
    <property type="match status" value="1"/>
</dbReference>
<proteinExistence type="predicted"/>
<keyword evidence="1" id="KW-0540">Nuclease</keyword>
<dbReference type="Pfam" id="PF00545">
    <property type="entry name" value="Ribonuclease"/>
    <property type="match status" value="1"/>
</dbReference>
<evidence type="ECO:0000313" key="4">
    <source>
        <dbReference type="Proteomes" id="UP000559182"/>
    </source>
</evidence>
<dbReference type="RefSeq" id="WP_183320699.1">
    <property type="nucleotide sequence ID" value="NZ_JACHVQ010000001.1"/>
</dbReference>
<dbReference type="EC" id="4.6.1.24" evidence="3"/>
<dbReference type="PROSITE" id="PS51257">
    <property type="entry name" value="PROKAR_LIPOPROTEIN"/>
    <property type="match status" value="1"/>
</dbReference>
<dbReference type="AlphaFoldDB" id="A0A839N5I4"/>
<gene>
    <name evidence="3" type="ORF">FHU39_002531</name>
</gene>
<name>A0A839N5I4_9MICO</name>
<keyword evidence="2" id="KW-0378">Hydrolase</keyword>
<dbReference type="SUPFAM" id="SSF53933">
    <property type="entry name" value="Microbial ribonucleases"/>
    <property type="match status" value="1"/>
</dbReference>
<organism evidence="3 4">
    <name type="scientific">Flexivirga oryzae</name>
    <dbReference type="NCBI Taxonomy" id="1794944"/>
    <lineage>
        <taxon>Bacteria</taxon>
        <taxon>Bacillati</taxon>
        <taxon>Actinomycetota</taxon>
        <taxon>Actinomycetes</taxon>
        <taxon>Micrococcales</taxon>
        <taxon>Dermacoccaceae</taxon>
        <taxon>Flexivirga</taxon>
    </lineage>
</organism>
<dbReference type="Gene3D" id="3.10.450.30">
    <property type="entry name" value="Microbial ribonucleases"/>
    <property type="match status" value="1"/>
</dbReference>
<reference evidence="3 4" key="1">
    <citation type="submission" date="2020-08" db="EMBL/GenBank/DDBJ databases">
        <title>Sequencing the genomes of 1000 actinobacteria strains.</title>
        <authorList>
            <person name="Klenk H.-P."/>
        </authorList>
    </citation>
    <scope>NUCLEOTIDE SEQUENCE [LARGE SCALE GENOMIC DNA]</scope>
    <source>
        <strain evidence="3 4">DSM 105369</strain>
    </source>
</reference>
<accession>A0A839N5I4</accession>
<dbReference type="GO" id="GO:0016787">
    <property type="term" value="F:hydrolase activity"/>
    <property type="evidence" value="ECO:0007669"/>
    <property type="project" value="UniProtKB-KW"/>
</dbReference>
<evidence type="ECO:0000256" key="2">
    <source>
        <dbReference type="ARBA" id="ARBA00022801"/>
    </source>
</evidence>
<keyword evidence="4" id="KW-1185">Reference proteome</keyword>
<dbReference type="Proteomes" id="UP000559182">
    <property type="component" value="Unassembled WGS sequence"/>
</dbReference>
<dbReference type="InterPro" id="IPR000026">
    <property type="entry name" value="N1-like"/>
</dbReference>
<dbReference type="EMBL" id="JACHVQ010000001">
    <property type="protein sequence ID" value="MBB2892547.1"/>
    <property type="molecule type" value="Genomic_DNA"/>
</dbReference>
<sequence>MLHRIRRIRDLFIPCVFGLLVLIALVCLLAGCATSSGGPAGSGGTAGASTPTESLQITVVPSGSQGPADDGMATVAVADLPPQARTTMALIKAGGPFPYHQDGVVFQNRERLLPHESSGYYHEYTVETPGSADRGARRIIAARDGTLYYTSDHYESFQRIVQS</sequence>
<evidence type="ECO:0000256" key="1">
    <source>
        <dbReference type="ARBA" id="ARBA00022722"/>
    </source>
</evidence>
<dbReference type="GO" id="GO:0003723">
    <property type="term" value="F:RNA binding"/>
    <property type="evidence" value="ECO:0007669"/>
    <property type="project" value="InterPro"/>
</dbReference>